<keyword evidence="15 19" id="KW-0342">GTP-binding</keyword>
<evidence type="ECO:0000256" key="7">
    <source>
        <dbReference type="ARBA" id="ARBA00007490"/>
    </source>
</evidence>
<protein>
    <recommendedName>
        <fullName evidence="16">Adenosylcobinamide kinase</fullName>
        <ecNumber evidence="8">2.7.1.156</ecNumber>
        <ecNumber evidence="9">2.7.7.62</ecNumber>
    </recommendedName>
    <alternativeName>
        <fullName evidence="17">Adenosylcobinamide-phosphate guanylyltransferase</fullName>
    </alternativeName>
</protein>
<dbReference type="GO" id="GO:0008820">
    <property type="term" value="F:cobinamide phosphate guanylyltransferase activity"/>
    <property type="evidence" value="ECO:0007669"/>
    <property type="project" value="UniProtKB-EC"/>
</dbReference>
<comment type="function">
    <text evidence="4">Catalyzes ATP-dependent phosphorylation of adenosylcobinamide and addition of GMP to adenosylcobinamide phosphate.</text>
</comment>
<evidence type="ECO:0000256" key="17">
    <source>
        <dbReference type="ARBA" id="ARBA00030571"/>
    </source>
</evidence>
<evidence type="ECO:0000313" key="22">
    <source>
        <dbReference type="Proteomes" id="UP000626244"/>
    </source>
</evidence>
<evidence type="ECO:0000256" key="4">
    <source>
        <dbReference type="ARBA" id="ARBA00003889"/>
    </source>
</evidence>
<dbReference type="PANTHER" id="PTHR34848">
    <property type="match status" value="1"/>
</dbReference>
<comment type="catalytic activity">
    <reaction evidence="3">
        <text>adenosylcob(III)inamide + GTP = adenosylcob(III)inamide phosphate + GDP + H(+)</text>
        <dbReference type="Rhea" id="RHEA:15765"/>
        <dbReference type="ChEBI" id="CHEBI:2480"/>
        <dbReference type="ChEBI" id="CHEBI:15378"/>
        <dbReference type="ChEBI" id="CHEBI:37565"/>
        <dbReference type="ChEBI" id="CHEBI:58189"/>
        <dbReference type="ChEBI" id="CHEBI:58502"/>
        <dbReference type="EC" id="2.7.1.156"/>
    </reaction>
</comment>
<dbReference type="NCBIfam" id="NF004469">
    <property type="entry name" value="PRK05800.1"/>
    <property type="match status" value="1"/>
</dbReference>
<evidence type="ECO:0000256" key="18">
    <source>
        <dbReference type="PIRSR" id="PIRSR006135-1"/>
    </source>
</evidence>
<evidence type="ECO:0000256" key="14">
    <source>
        <dbReference type="ARBA" id="ARBA00022840"/>
    </source>
</evidence>
<dbReference type="CDD" id="cd00544">
    <property type="entry name" value="CobU"/>
    <property type="match status" value="1"/>
</dbReference>
<dbReference type="Proteomes" id="UP000626244">
    <property type="component" value="Unassembled WGS sequence"/>
</dbReference>
<dbReference type="GO" id="GO:0043752">
    <property type="term" value="F:adenosylcobinamide kinase activity"/>
    <property type="evidence" value="ECO:0007669"/>
    <property type="project" value="UniProtKB-EC"/>
</dbReference>
<feature type="binding site" evidence="19">
    <location>
        <position position="62"/>
    </location>
    <ligand>
        <name>GTP</name>
        <dbReference type="ChEBI" id="CHEBI:37565"/>
    </ligand>
</feature>
<dbReference type="InterPro" id="IPR003203">
    <property type="entry name" value="CobU/CobP"/>
</dbReference>
<evidence type="ECO:0000256" key="8">
    <source>
        <dbReference type="ARBA" id="ARBA00012016"/>
    </source>
</evidence>
<comment type="catalytic activity">
    <reaction evidence="1">
        <text>adenosylcob(III)inamide + ATP = adenosylcob(III)inamide phosphate + ADP + H(+)</text>
        <dbReference type="Rhea" id="RHEA:15769"/>
        <dbReference type="ChEBI" id="CHEBI:2480"/>
        <dbReference type="ChEBI" id="CHEBI:15378"/>
        <dbReference type="ChEBI" id="CHEBI:30616"/>
        <dbReference type="ChEBI" id="CHEBI:58502"/>
        <dbReference type="ChEBI" id="CHEBI:456216"/>
        <dbReference type="EC" id="2.7.1.156"/>
    </reaction>
</comment>
<evidence type="ECO:0000256" key="16">
    <source>
        <dbReference type="ARBA" id="ARBA00029570"/>
    </source>
</evidence>
<evidence type="ECO:0000256" key="13">
    <source>
        <dbReference type="ARBA" id="ARBA00022777"/>
    </source>
</evidence>
<dbReference type="EC" id="2.7.1.156" evidence="8"/>
<evidence type="ECO:0000256" key="6">
    <source>
        <dbReference type="ARBA" id="ARBA00005159"/>
    </source>
</evidence>
<evidence type="ECO:0000256" key="11">
    <source>
        <dbReference type="ARBA" id="ARBA00022679"/>
    </source>
</evidence>
<dbReference type="GO" id="GO:0005525">
    <property type="term" value="F:GTP binding"/>
    <property type="evidence" value="ECO:0007669"/>
    <property type="project" value="UniProtKB-KW"/>
</dbReference>
<dbReference type="OrthoDB" id="9799422at2"/>
<keyword evidence="20" id="KW-0175">Coiled coil</keyword>
<feature type="active site" description="GMP-histidine intermediate" evidence="18">
    <location>
        <position position="50"/>
    </location>
</feature>
<keyword evidence="10" id="KW-0169">Cobalamin biosynthesis</keyword>
<dbReference type="GO" id="GO:0005524">
    <property type="term" value="F:ATP binding"/>
    <property type="evidence" value="ECO:0007669"/>
    <property type="project" value="UniProtKB-KW"/>
</dbReference>
<feature type="binding site" evidence="19">
    <location>
        <position position="85"/>
    </location>
    <ligand>
        <name>GTP</name>
        <dbReference type="ChEBI" id="CHEBI:37565"/>
    </ligand>
</feature>
<feature type="coiled-coil region" evidence="20">
    <location>
        <begin position="103"/>
        <end position="130"/>
    </location>
</feature>
<sequence length="186" mass="21630">MILVIGGARSGKSSYAEKRMKEMQGSLNDVLYIATAIPTDEDMVNRIKRHQQDREKEWYTIEQYKDFQLLETNLNFQNVNHILFDCLTIMITNIMFDYYTDFDNITNEEIEQLERRIKEEILKLIDVCERNKKTLCIVSNEVGFGLVPSYRLGIIFRDIAGRMNQLIASKATEVILVTAGIPLRIK</sequence>
<feature type="binding site" evidence="19">
    <location>
        <begin position="6"/>
        <end position="13"/>
    </location>
    <ligand>
        <name>GTP</name>
        <dbReference type="ChEBI" id="CHEBI:37565"/>
    </ligand>
</feature>
<keyword evidence="13 21" id="KW-0418">Kinase</keyword>
<evidence type="ECO:0000256" key="15">
    <source>
        <dbReference type="ARBA" id="ARBA00023134"/>
    </source>
</evidence>
<gene>
    <name evidence="21" type="primary">cobU</name>
    <name evidence="21" type="ORF">GCM10007380_29000</name>
</gene>
<evidence type="ECO:0000256" key="10">
    <source>
        <dbReference type="ARBA" id="ARBA00022573"/>
    </source>
</evidence>
<evidence type="ECO:0000256" key="3">
    <source>
        <dbReference type="ARBA" id="ARBA00001522"/>
    </source>
</evidence>
<reference evidence="22" key="1">
    <citation type="journal article" date="2019" name="Int. J. Syst. Evol. Microbiol.">
        <title>The Global Catalogue of Microorganisms (GCM) 10K type strain sequencing project: providing services to taxonomists for standard genome sequencing and annotation.</title>
        <authorList>
            <consortium name="The Broad Institute Genomics Platform"/>
            <consortium name="The Broad Institute Genome Sequencing Center for Infectious Disease"/>
            <person name="Wu L."/>
            <person name="Ma J."/>
        </authorList>
    </citation>
    <scope>NUCLEOTIDE SEQUENCE [LARGE SCALE GENOMIC DNA]</scope>
    <source>
        <strain evidence="22">CGMCC 1.14993</strain>
    </source>
</reference>
<dbReference type="PIRSF" id="PIRSF006135">
    <property type="entry name" value="CobU"/>
    <property type="match status" value="1"/>
</dbReference>
<evidence type="ECO:0000256" key="19">
    <source>
        <dbReference type="PIRSR" id="PIRSR006135-2"/>
    </source>
</evidence>
<dbReference type="Pfam" id="PF02283">
    <property type="entry name" value="CobU"/>
    <property type="match status" value="1"/>
</dbReference>
<comment type="caution">
    <text evidence="21">The sequence shown here is derived from an EMBL/GenBank/DDBJ whole genome shotgun (WGS) entry which is preliminary data.</text>
</comment>
<comment type="pathway">
    <text evidence="5">Cofactor biosynthesis; adenosylcobalamin biosynthesis; adenosylcobalamin from cob(II)yrinate a,c-diamide: step 6/7.</text>
</comment>
<dbReference type="EC" id="2.7.7.62" evidence="9"/>
<name>A0A8J3AS50_9BACI</name>
<accession>A0A8J3AS50</accession>
<evidence type="ECO:0000256" key="5">
    <source>
        <dbReference type="ARBA" id="ARBA00004692"/>
    </source>
</evidence>
<keyword evidence="11" id="KW-0808">Transferase</keyword>
<comment type="catalytic activity">
    <reaction evidence="2">
        <text>adenosylcob(III)inamide phosphate + GTP + H(+) = adenosylcob(III)inamide-GDP + diphosphate</text>
        <dbReference type="Rhea" id="RHEA:22712"/>
        <dbReference type="ChEBI" id="CHEBI:15378"/>
        <dbReference type="ChEBI" id="CHEBI:33019"/>
        <dbReference type="ChEBI" id="CHEBI:37565"/>
        <dbReference type="ChEBI" id="CHEBI:58502"/>
        <dbReference type="ChEBI" id="CHEBI:60487"/>
        <dbReference type="EC" id="2.7.7.62"/>
    </reaction>
</comment>
<proteinExistence type="inferred from homology"/>
<evidence type="ECO:0000256" key="9">
    <source>
        <dbReference type="ARBA" id="ARBA00012523"/>
    </source>
</evidence>
<dbReference type="PANTHER" id="PTHR34848:SF1">
    <property type="entry name" value="BIFUNCTIONAL ADENOSYLCOBALAMIN BIOSYNTHESIS PROTEIN COBU"/>
    <property type="match status" value="1"/>
</dbReference>
<dbReference type="EMBL" id="BMHB01000001">
    <property type="protein sequence ID" value="GGI15641.1"/>
    <property type="molecule type" value="Genomic_DNA"/>
</dbReference>
<evidence type="ECO:0000256" key="12">
    <source>
        <dbReference type="ARBA" id="ARBA00022741"/>
    </source>
</evidence>
<dbReference type="UniPathway" id="UPA00148">
    <property type="reaction ID" value="UER00236"/>
</dbReference>
<comment type="similarity">
    <text evidence="7">Belongs to the CobU/CobP family.</text>
</comment>
<dbReference type="RefSeq" id="WP_087999674.1">
    <property type="nucleotide sequence ID" value="NZ_BMHB01000001.1"/>
</dbReference>
<comment type="pathway">
    <text evidence="6">Cofactor biosynthesis; adenosylcobalamin biosynthesis; adenosylcobalamin from cob(II)yrinate a,c-diamide: step 5/7.</text>
</comment>
<evidence type="ECO:0000256" key="20">
    <source>
        <dbReference type="SAM" id="Coils"/>
    </source>
</evidence>
<evidence type="ECO:0000256" key="1">
    <source>
        <dbReference type="ARBA" id="ARBA00000312"/>
    </source>
</evidence>
<dbReference type="GO" id="GO:0009236">
    <property type="term" value="P:cobalamin biosynthetic process"/>
    <property type="evidence" value="ECO:0007669"/>
    <property type="project" value="UniProtKB-UniPathway"/>
</dbReference>
<evidence type="ECO:0000256" key="2">
    <source>
        <dbReference type="ARBA" id="ARBA00000711"/>
    </source>
</evidence>
<dbReference type="Gene3D" id="3.40.50.300">
    <property type="entry name" value="P-loop containing nucleotide triphosphate hydrolases"/>
    <property type="match status" value="1"/>
</dbReference>
<dbReference type="SUPFAM" id="SSF52540">
    <property type="entry name" value="P-loop containing nucleoside triphosphate hydrolases"/>
    <property type="match status" value="1"/>
</dbReference>
<organism evidence="21 22">
    <name type="scientific">Gottfriedia solisilvae</name>
    <dbReference type="NCBI Taxonomy" id="1516104"/>
    <lineage>
        <taxon>Bacteria</taxon>
        <taxon>Bacillati</taxon>
        <taxon>Bacillota</taxon>
        <taxon>Bacilli</taxon>
        <taxon>Bacillales</taxon>
        <taxon>Bacillaceae</taxon>
        <taxon>Gottfriedia</taxon>
    </lineage>
</organism>
<dbReference type="AlphaFoldDB" id="A0A8J3AS50"/>
<evidence type="ECO:0000313" key="21">
    <source>
        <dbReference type="EMBL" id="GGI15641.1"/>
    </source>
</evidence>
<feature type="binding site" evidence="19">
    <location>
        <begin position="34"/>
        <end position="36"/>
    </location>
    <ligand>
        <name>GTP</name>
        <dbReference type="ChEBI" id="CHEBI:37565"/>
    </ligand>
</feature>
<keyword evidence="22" id="KW-1185">Reference proteome</keyword>
<keyword evidence="12 19" id="KW-0547">Nucleotide-binding</keyword>
<dbReference type="InterPro" id="IPR027417">
    <property type="entry name" value="P-loop_NTPase"/>
</dbReference>
<keyword evidence="14" id="KW-0067">ATP-binding</keyword>